<accession>A0A381QPV5</accession>
<dbReference type="PANTHER" id="PTHR22960">
    <property type="entry name" value="MOLYBDOPTERIN COFACTOR SYNTHESIS PROTEIN A"/>
    <property type="match status" value="1"/>
</dbReference>
<proteinExistence type="inferred from homology"/>
<reference evidence="14" key="1">
    <citation type="submission" date="2018-05" db="EMBL/GenBank/DDBJ databases">
        <authorList>
            <person name="Lanie J.A."/>
            <person name="Ng W.-L."/>
            <person name="Kazmierczak K.M."/>
            <person name="Andrzejewski T.M."/>
            <person name="Davidsen T.M."/>
            <person name="Wayne K.J."/>
            <person name="Tettelin H."/>
            <person name="Glass J.I."/>
            <person name="Rusch D."/>
            <person name="Podicherti R."/>
            <person name="Tsui H.-C.T."/>
            <person name="Winkler M.E."/>
        </authorList>
    </citation>
    <scope>NUCLEOTIDE SEQUENCE</scope>
</reference>
<dbReference type="CDD" id="cd21117">
    <property type="entry name" value="Twitch_MoaA"/>
    <property type="match status" value="1"/>
</dbReference>
<dbReference type="InterPro" id="IPR006638">
    <property type="entry name" value="Elp3/MiaA/NifB-like_rSAM"/>
</dbReference>
<dbReference type="InterPro" id="IPR000385">
    <property type="entry name" value="MoaA_NifB_PqqE_Fe-S-bd_CS"/>
</dbReference>
<dbReference type="CDD" id="cd01335">
    <property type="entry name" value="Radical_SAM"/>
    <property type="match status" value="1"/>
</dbReference>
<dbReference type="SFLD" id="SFLDG01383">
    <property type="entry name" value="cyclic_pyranopterin_phosphate"/>
    <property type="match status" value="1"/>
</dbReference>
<keyword evidence="7" id="KW-0408">Iron</keyword>
<organism evidence="14">
    <name type="scientific">marine metagenome</name>
    <dbReference type="NCBI Taxonomy" id="408172"/>
    <lineage>
        <taxon>unclassified sequences</taxon>
        <taxon>metagenomes</taxon>
        <taxon>ecological metagenomes</taxon>
    </lineage>
</organism>
<comment type="catalytic activity">
    <reaction evidence="12">
        <text>GTP + AH2 + S-adenosyl-L-methionine = (8S)-3',8-cyclo-7,8-dihydroguanosine 5'-triphosphate + 5'-deoxyadenosine + L-methionine + A + H(+)</text>
        <dbReference type="Rhea" id="RHEA:49576"/>
        <dbReference type="ChEBI" id="CHEBI:13193"/>
        <dbReference type="ChEBI" id="CHEBI:15378"/>
        <dbReference type="ChEBI" id="CHEBI:17319"/>
        <dbReference type="ChEBI" id="CHEBI:17499"/>
        <dbReference type="ChEBI" id="CHEBI:37565"/>
        <dbReference type="ChEBI" id="CHEBI:57844"/>
        <dbReference type="ChEBI" id="CHEBI:59789"/>
        <dbReference type="ChEBI" id="CHEBI:131766"/>
        <dbReference type="EC" id="4.1.99.22"/>
    </reaction>
</comment>
<evidence type="ECO:0000256" key="5">
    <source>
        <dbReference type="ARBA" id="ARBA00022723"/>
    </source>
</evidence>
<dbReference type="InterPro" id="IPR050105">
    <property type="entry name" value="MoCo_biosynth_MoaA/MoaC"/>
</dbReference>
<dbReference type="GO" id="GO:0051539">
    <property type="term" value="F:4 iron, 4 sulfur cluster binding"/>
    <property type="evidence" value="ECO:0007669"/>
    <property type="project" value="UniProtKB-KW"/>
</dbReference>
<evidence type="ECO:0000313" key="14">
    <source>
        <dbReference type="EMBL" id="SUZ79563.1"/>
    </source>
</evidence>
<dbReference type="SFLD" id="SFLDG01067">
    <property type="entry name" value="SPASM/twitch_domain_containing"/>
    <property type="match status" value="1"/>
</dbReference>
<dbReference type="GO" id="GO:0061799">
    <property type="term" value="F:cyclic pyranopterin monophosphate synthase activity"/>
    <property type="evidence" value="ECO:0007669"/>
    <property type="project" value="TreeGrafter"/>
</dbReference>
<name>A0A381QPV5_9ZZZZ</name>
<dbReference type="SMART" id="SM00729">
    <property type="entry name" value="Elp3"/>
    <property type="match status" value="1"/>
</dbReference>
<dbReference type="GO" id="GO:0006777">
    <property type="term" value="P:Mo-molybdopterin cofactor biosynthetic process"/>
    <property type="evidence" value="ECO:0007669"/>
    <property type="project" value="UniProtKB-KW"/>
</dbReference>
<dbReference type="AlphaFoldDB" id="A0A381QPV5"/>
<dbReference type="InterPro" id="IPR040064">
    <property type="entry name" value="MoaA-like"/>
</dbReference>
<dbReference type="PROSITE" id="PS01305">
    <property type="entry name" value="MOAA_NIFB_PQQE"/>
    <property type="match status" value="1"/>
</dbReference>
<gene>
    <name evidence="14" type="ORF">METZ01_LOCUS32417</name>
</gene>
<dbReference type="InterPro" id="IPR013483">
    <property type="entry name" value="MoaA"/>
</dbReference>
<dbReference type="HAMAP" id="MF_01225_B">
    <property type="entry name" value="MoaA_B"/>
    <property type="match status" value="1"/>
</dbReference>
<dbReference type="GO" id="GO:0061798">
    <property type="term" value="F:GTP 3',8'-cyclase activity"/>
    <property type="evidence" value="ECO:0007669"/>
    <property type="project" value="UniProtKB-EC"/>
</dbReference>
<evidence type="ECO:0000256" key="10">
    <source>
        <dbReference type="ARBA" id="ARBA00023150"/>
    </source>
</evidence>
<dbReference type="GO" id="GO:0046872">
    <property type="term" value="F:metal ion binding"/>
    <property type="evidence" value="ECO:0007669"/>
    <property type="project" value="UniProtKB-KW"/>
</dbReference>
<keyword evidence="9" id="KW-0342">GTP-binding</keyword>
<dbReference type="Pfam" id="PF04055">
    <property type="entry name" value="Radical_SAM"/>
    <property type="match status" value="1"/>
</dbReference>
<dbReference type="InterPro" id="IPR010505">
    <property type="entry name" value="MoaA_twitch"/>
</dbReference>
<dbReference type="UniPathway" id="UPA00344"/>
<evidence type="ECO:0000256" key="1">
    <source>
        <dbReference type="ARBA" id="ARBA00001966"/>
    </source>
</evidence>
<evidence type="ECO:0000256" key="8">
    <source>
        <dbReference type="ARBA" id="ARBA00023014"/>
    </source>
</evidence>
<feature type="domain" description="Radical SAM core" evidence="13">
    <location>
        <begin position="14"/>
        <end position="235"/>
    </location>
</feature>
<dbReference type="SFLD" id="SFLDS00029">
    <property type="entry name" value="Radical_SAM"/>
    <property type="match status" value="1"/>
</dbReference>
<dbReference type="InterPro" id="IPR013785">
    <property type="entry name" value="Aldolase_TIM"/>
</dbReference>
<protein>
    <recommendedName>
        <fullName evidence="2">GTP 3',8-cyclase</fullName>
        <ecNumber evidence="2">4.1.99.22</ecNumber>
    </recommendedName>
</protein>
<dbReference type="EMBL" id="UINC01001392">
    <property type="protein sequence ID" value="SUZ79563.1"/>
    <property type="molecule type" value="Genomic_DNA"/>
</dbReference>
<keyword evidence="3" id="KW-0004">4Fe-4S</keyword>
<dbReference type="PROSITE" id="PS51918">
    <property type="entry name" value="RADICAL_SAM"/>
    <property type="match status" value="1"/>
</dbReference>
<dbReference type="Pfam" id="PF06463">
    <property type="entry name" value="Mob_synth_C"/>
    <property type="match status" value="1"/>
</dbReference>
<evidence type="ECO:0000256" key="9">
    <source>
        <dbReference type="ARBA" id="ARBA00023134"/>
    </source>
</evidence>
<evidence type="ECO:0000256" key="6">
    <source>
        <dbReference type="ARBA" id="ARBA00022741"/>
    </source>
</evidence>
<dbReference type="Gene3D" id="3.20.20.70">
    <property type="entry name" value="Aldolase class I"/>
    <property type="match status" value="1"/>
</dbReference>
<evidence type="ECO:0000256" key="12">
    <source>
        <dbReference type="ARBA" id="ARBA00048697"/>
    </source>
</evidence>
<dbReference type="GO" id="GO:0005525">
    <property type="term" value="F:GTP binding"/>
    <property type="evidence" value="ECO:0007669"/>
    <property type="project" value="UniProtKB-KW"/>
</dbReference>
<dbReference type="InterPro" id="IPR007197">
    <property type="entry name" value="rSAM"/>
</dbReference>
<evidence type="ECO:0000256" key="2">
    <source>
        <dbReference type="ARBA" id="ARBA00012167"/>
    </source>
</evidence>
<evidence type="ECO:0000256" key="7">
    <source>
        <dbReference type="ARBA" id="ARBA00023004"/>
    </source>
</evidence>
<dbReference type="PANTHER" id="PTHR22960:SF0">
    <property type="entry name" value="MOLYBDENUM COFACTOR BIOSYNTHESIS PROTEIN 1"/>
    <property type="match status" value="1"/>
</dbReference>
<comment type="cofactor">
    <cofactor evidence="1">
        <name>[4Fe-4S] cluster</name>
        <dbReference type="ChEBI" id="CHEBI:49883"/>
    </cofactor>
</comment>
<keyword evidence="4" id="KW-0949">S-adenosyl-L-methionine</keyword>
<dbReference type="InterPro" id="IPR058240">
    <property type="entry name" value="rSAM_sf"/>
</dbReference>
<evidence type="ECO:0000256" key="4">
    <source>
        <dbReference type="ARBA" id="ARBA00022691"/>
    </source>
</evidence>
<evidence type="ECO:0000256" key="3">
    <source>
        <dbReference type="ARBA" id="ARBA00022485"/>
    </source>
</evidence>
<keyword evidence="8" id="KW-0411">Iron-sulfur</keyword>
<evidence type="ECO:0000256" key="11">
    <source>
        <dbReference type="ARBA" id="ARBA00023239"/>
    </source>
</evidence>
<sequence length="338" mass="39195">MLKKLNYSNSLLDSYGRRIDYLRISVTDRCNFRCTYCMPERMKFLPKKDILTFEEMTSLCVKFINRGIRKIRITGGEPLVRKGILDFIKGLSLYLGNGQLEEITMTTNGSLLEESANQLFENGIKRINVSLDSMNKERFHKITRRDNLDQVLKGIYAAKNAGIKIKINTVALKDENIDEIPEIIKWAHSENFDISLIETMPMGEIEEDRFNQYFSLTDMRKILDKHFMFEESNYETAGPSKYFFIEETKGRLGLITPLSNNFCSNCNRIRITATGMLYMCLGQNDNIDFRDIIRTKDVKLFDKAIDIAMRRKPEKHDFLISEKDQKPAVNRHMSVTGG</sequence>
<dbReference type="SFLD" id="SFLDG01386">
    <property type="entry name" value="main_SPASM_domain-containing"/>
    <property type="match status" value="1"/>
</dbReference>
<dbReference type="EC" id="4.1.99.22" evidence="2"/>
<keyword evidence="10" id="KW-0501">Molybdenum cofactor biosynthesis</keyword>
<dbReference type="SUPFAM" id="SSF102114">
    <property type="entry name" value="Radical SAM enzymes"/>
    <property type="match status" value="1"/>
</dbReference>
<keyword evidence="11" id="KW-0456">Lyase</keyword>
<dbReference type="NCBIfam" id="TIGR02666">
    <property type="entry name" value="moaA"/>
    <property type="match status" value="1"/>
</dbReference>
<keyword evidence="5" id="KW-0479">Metal-binding</keyword>
<keyword evidence="6" id="KW-0547">Nucleotide-binding</keyword>
<evidence type="ECO:0000259" key="13">
    <source>
        <dbReference type="PROSITE" id="PS51918"/>
    </source>
</evidence>